<sequence length="209" mass="22500">MADAGTTQPVVTARDAGWCGCRECGSLNLPDAANCRLCGMRLKKAAGLQNVWAWLAAGVVAYIPANLYPMLRTSTLGRQQDSTIVAGAVELAGMGSWGVAAIVLIASVLIPMSKFLVIGYLAIAVQRGWPMQGHLRYRLYEIVEFVGRWSMIDVFVVAILSALVRFNMAATIAPGVAAFSFALSVIFTMLAAQSFDPRLLWMTRGPRTA</sequence>
<evidence type="ECO:0000256" key="5">
    <source>
        <dbReference type="ARBA" id="ARBA00022989"/>
    </source>
</evidence>
<keyword evidence="6 7" id="KW-0472">Membrane</keyword>
<comment type="caution">
    <text evidence="8">The sequence shown here is derived from an EMBL/GenBank/DDBJ whole genome shotgun (WGS) entry which is preliminary data.</text>
</comment>
<feature type="transmembrane region" description="Helical" evidence="7">
    <location>
        <begin position="97"/>
        <end position="125"/>
    </location>
</feature>
<feature type="transmembrane region" description="Helical" evidence="7">
    <location>
        <begin position="146"/>
        <end position="166"/>
    </location>
</feature>
<feature type="transmembrane region" description="Helical" evidence="7">
    <location>
        <begin position="172"/>
        <end position="192"/>
    </location>
</feature>
<comment type="subcellular location">
    <subcellularLocation>
        <location evidence="1">Cell inner membrane</location>
    </subcellularLocation>
</comment>
<evidence type="ECO:0000256" key="7">
    <source>
        <dbReference type="SAM" id="Phobius"/>
    </source>
</evidence>
<accession>A0A3S3U8H0</accession>
<dbReference type="OrthoDB" id="9800207at2"/>
<keyword evidence="2" id="KW-1003">Cell membrane</keyword>
<evidence type="ECO:0000313" key="8">
    <source>
        <dbReference type="EMBL" id="RWY36624.1"/>
    </source>
</evidence>
<proteinExistence type="predicted"/>
<dbReference type="AlphaFoldDB" id="A0A3S3U8H0"/>
<protein>
    <submittedName>
        <fullName evidence="8">Paraquat-inducible membrane protein A</fullName>
    </submittedName>
</protein>
<evidence type="ECO:0000256" key="3">
    <source>
        <dbReference type="ARBA" id="ARBA00022519"/>
    </source>
</evidence>
<reference evidence="8 9" key="1">
    <citation type="journal article" date="2015" name="Int. J. Syst. Evol. Microbiol.">
        <title>Gemmobacter intermedius sp. nov., isolated from a white stork (Ciconia ciconia).</title>
        <authorList>
            <person name="Kampfer P."/>
            <person name="Jerzak L."/>
            <person name="Wilharm G."/>
            <person name="Golke J."/>
            <person name="Busse H.J."/>
            <person name="Glaeser S.P."/>
        </authorList>
    </citation>
    <scope>NUCLEOTIDE SEQUENCE [LARGE SCALE GENOMIC DNA]</scope>
    <source>
        <strain evidence="8 9">119/4</strain>
    </source>
</reference>
<evidence type="ECO:0000313" key="9">
    <source>
        <dbReference type="Proteomes" id="UP000287168"/>
    </source>
</evidence>
<name>A0A3S3U8H0_9RHOB</name>
<evidence type="ECO:0000256" key="6">
    <source>
        <dbReference type="ARBA" id="ARBA00023136"/>
    </source>
</evidence>
<dbReference type="InterPro" id="IPR051800">
    <property type="entry name" value="PqiA-PqiB_transport"/>
</dbReference>
<dbReference type="EMBL" id="SBLC01000055">
    <property type="protein sequence ID" value="RWY36624.1"/>
    <property type="molecule type" value="Genomic_DNA"/>
</dbReference>
<keyword evidence="3" id="KW-0997">Cell inner membrane</keyword>
<evidence type="ECO:0000256" key="1">
    <source>
        <dbReference type="ARBA" id="ARBA00004533"/>
    </source>
</evidence>
<dbReference type="RefSeq" id="WP_128490807.1">
    <property type="nucleotide sequence ID" value="NZ_JBHLXB010000042.1"/>
</dbReference>
<evidence type="ECO:0000256" key="2">
    <source>
        <dbReference type="ARBA" id="ARBA00022475"/>
    </source>
</evidence>
<dbReference type="PANTHER" id="PTHR30462">
    <property type="entry name" value="INTERMEMBRANE TRANSPORT PROTEIN PQIB-RELATED"/>
    <property type="match status" value="1"/>
</dbReference>
<feature type="transmembrane region" description="Helical" evidence="7">
    <location>
        <begin position="51"/>
        <end position="71"/>
    </location>
</feature>
<keyword evidence="9" id="KW-1185">Reference proteome</keyword>
<organism evidence="8 9">
    <name type="scientific">Falsigemmobacter intermedius</name>
    <dbReference type="NCBI Taxonomy" id="1553448"/>
    <lineage>
        <taxon>Bacteria</taxon>
        <taxon>Pseudomonadati</taxon>
        <taxon>Pseudomonadota</taxon>
        <taxon>Alphaproteobacteria</taxon>
        <taxon>Rhodobacterales</taxon>
        <taxon>Paracoccaceae</taxon>
        <taxon>Falsigemmobacter</taxon>
    </lineage>
</organism>
<gene>
    <name evidence="8" type="ORF">EP867_17780</name>
</gene>
<dbReference type="InterPro" id="IPR007498">
    <property type="entry name" value="PqiA-like"/>
</dbReference>
<dbReference type="Proteomes" id="UP000287168">
    <property type="component" value="Unassembled WGS sequence"/>
</dbReference>
<keyword evidence="4 7" id="KW-0812">Transmembrane</keyword>
<evidence type="ECO:0000256" key="4">
    <source>
        <dbReference type="ARBA" id="ARBA00022692"/>
    </source>
</evidence>
<dbReference type="GO" id="GO:0005886">
    <property type="term" value="C:plasma membrane"/>
    <property type="evidence" value="ECO:0007669"/>
    <property type="project" value="UniProtKB-SubCell"/>
</dbReference>
<dbReference type="PANTHER" id="PTHR30462:SF3">
    <property type="entry name" value="INTERMEMBRANE TRANSPORT PROTEIN PQIA"/>
    <property type="match status" value="1"/>
</dbReference>
<keyword evidence="5 7" id="KW-1133">Transmembrane helix</keyword>
<dbReference type="Pfam" id="PF04403">
    <property type="entry name" value="PqiA"/>
    <property type="match status" value="1"/>
</dbReference>